<dbReference type="PROSITE" id="PS01230">
    <property type="entry name" value="TRMA_1"/>
    <property type="match status" value="1"/>
</dbReference>
<proteinExistence type="inferred from homology"/>
<evidence type="ECO:0000313" key="8">
    <source>
        <dbReference type="Proteomes" id="UP000294614"/>
    </source>
</evidence>
<dbReference type="GO" id="GO:0070041">
    <property type="term" value="F:rRNA (uridine-C5-)-methyltransferase activity"/>
    <property type="evidence" value="ECO:0007669"/>
    <property type="project" value="TreeGrafter"/>
</dbReference>
<feature type="active site" evidence="5">
    <location>
        <position position="344"/>
    </location>
</feature>
<keyword evidence="1 4" id="KW-0489">Methyltransferase</keyword>
<dbReference type="CDD" id="cd02440">
    <property type="entry name" value="AdoMet_MTases"/>
    <property type="match status" value="1"/>
</dbReference>
<comment type="caution">
    <text evidence="7">The sequence shown here is derived from an EMBL/GenBank/DDBJ whole genome shotgun (WGS) entry which is preliminary data.</text>
</comment>
<feature type="binding site" evidence="4">
    <location>
        <position position="229"/>
    </location>
    <ligand>
        <name>S-adenosyl-L-methionine</name>
        <dbReference type="ChEBI" id="CHEBI:59789"/>
    </ligand>
</feature>
<dbReference type="GO" id="GO:0070475">
    <property type="term" value="P:rRNA base methylation"/>
    <property type="evidence" value="ECO:0007669"/>
    <property type="project" value="TreeGrafter"/>
</dbReference>
<dbReference type="SUPFAM" id="SSF50249">
    <property type="entry name" value="Nucleic acid-binding proteins"/>
    <property type="match status" value="1"/>
</dbReference>
<reference evidence="7 8" key="1">
    <citation type="submission" date="2019-03" db="EMBL/GenBank/DDBJ databases">
        <title>Genomic Encyclopedia of Type Strains, Phase IV (KMG-IV): sequencing the most valuable type-strain genomes for metagenomic binning, comparative biology and taxonomic classification.</title>
        <authorList>
            <person name="Goeker M."/>
        </authorList>
    </citation>
    <scope>NUCLEOTIDE SEQUENCE [LARGE SCALE GENOMIC DNA]</scope>
    <source>
        <strain evidence="7 8">DSM 24984</strain>
    </source>
</reference>
<feature type="domain" description="TRAM" evidence="6">
    <location>
        <begin position="1"/>
        <end position="55"/>
    </location>
</feature>
<sequence>MTYETYIKDTAYGGYGVGTMPDGRVVFIPHTVEGDTVSYEVVDDKKNFTYGSLKEILTASDKRGEKYCPHLGVCGGCTFGHIAAEHQTAIKKNFVLHQLKKAGISHPEPAVLSADLKEFRNRATFRIRDGKIGFFKFKSNDFLPVDNCPVIKHGIVHKSKALAYGLKGNYELYVTENENGQALGRVDGNVDNIRDFAGLETENGIKGLRNILFDTKYGAFHAGFGTFLQGNRYLSGHLQDFVYDNTKGENALELYCGAGFLTLALARTCKKVTASEISRDSIALAKRMGLENVNWIASASEGLLFRLKERYDTILVDPPRTGLDKKVTDFIKNSGAKTVVYISCSPDTLARDLKRLSEKYSVAKLDIVDMFPGSYHVESCCLLKLNA</sequence>
<dbReference type="InterPro" id="IPR010280">
    <property type="entry name" value="U5_MeTrfase_fam"/>
</dbReference>
<dbReference type="SUPFAM" id="SSF53335">
    <property type="entry name" value="S-adenosyl-L-methionine-dependent methyltransferases"/>
    <property type="match status" value="1"/>
</dbReference>
<accession>A0A4R1KD12</accession>
<keyword evidence="3 4" id="KW-0949">S-adenosyl-L-methionine</keyword>
<dbReference type="Gene3D" id="2.40.50.1070">
    <property type="match status" value="2"/>
</dbReference>
<protein>
    <submittedName>
        <fullName evidence="7">23S rRNA (Uracil1939-C5)-methyltransferase</fullName>
    </submittedName>
</protein>
<feature type="binding site" evidence="4">
    <location>
        <position position="255"/>
    </location>
    <ligand>
        <name>S-adenosyl-L-methionine</name>
        <dbReference type="ChEBI" id="CHEBI:59789"/>
    </ligand>
</feature>
<dbReference type="InterPro" id="IPR012340">
    <property type="entry name" value="NA-bd_OB-fold"/>
</dbReference>
<dbReference type="Gene3D" id="2.40.50.140">
    <property type="entry name" value="Nucleic acid-binding proteins"/>
    <property type="match status" value="1"/>
</dbReference>
<dbReference type="InterPro" id="IPR030390">
    <property type="entry name" value="MeTrfase_TrmA_AS"/>
</dbReference>
<feature type="binding site" evidence="4">
    <location>
        <position position="317"/>
    </location>
    <ligand>
        <name>S-adenosyl-L-methionine</name>
        <dbReference type="ChEBI" id="CHEBI:59789"/>
    </ligand>
</feature>
<keyword evidence="2 4" id="KW-0808">Transferase</keyword>
<evidence type="ECO:0000256" key="1">
    <source>
        <dbReference type="ARBA" id="ARBA00022603"/>
    </source>
</evidence>
<gene>
    <name evidence="7" type="ORF">C8D98_1057</name>
</gene>
<comment type="similarity">
    <text evidence="4">Belongs to the class I-like SAM-binding methyltransferase superfamily. RNA M5U methyltransferase family.</text>
</comment>
<evidence type="ECO:0000313" key="7">
    <source>
        <dbReference type="EMBL" id="TCK62528.1"/>
    </source>
</evidence>
<organism evidence="7 8">
    <name type="scientific">Seleniivibrio woodruffii</name>
    <dbReference type="NCBI Taxonomy" id="1078050"/>
    <lineage>
        <taxon>Bacteria</taxon>
        <taxon>Pseudomonadati</taxon>
        <taxon>Deferribacterota</taxon>
        <taxon>Deferribacteres</taxon>
        <taxon>Deferribacterales</taxon>
        <taxon>Geovibrionaceae</taxon>
        <taxon>Seleniivibrio</taxon>
    </lineage>
</organism>
<dbReference type="Pfam" id="PF05958">
    <property type="entry name" value="tRNA_U5-meth_tr"/>
    <property type="match status" value="1"/>
</dbReference>
<dbReference type="RefSeq" id="WP_165871195.1">
    <property type="nucleotide sequence ID" value="NZ_JBLJBI010000102.1"/>
</dbReference>
<evidence type="ECO:0000259" key="6">
    <source>
        <dbReference type="PROSITE" id="PS50926"/>
    </source>
</evidence>
<dbReference type="Gene3D" id="3.40.50.150">
    <property type="entry name" value="Vaccinia Virus protein VP39"/>
    <property type="match status" value="2"/>
</dbReference>
<dbReference type="PANTHER" id="PTHR11061">
    <property type="entry name" value="RNA M5U METHYLTRANSFERASE"/>
    <property type="match status" value="1"/>
</dbReference>
<feature type="active site" description="Nucleophile" evidence="4">
    <location>
        <position position="344"/>
    </location>
</feature>
<evidence type="ECO:0000256" key="2">
    <source>
        <dbReference type="ARBA" id="ARBA00022679"/>
    </source>
</evidence>
<evidence type="ECO:0000256" key="5">
    <source>
        <dbReference type="PROSITE-ProRule" id="PRU10015"/>
    </source>
</evidence>
<keyword evidence="8" id="KW-1185">Reference proteome</keyword>
<dbReference type="PROSITE" id="PS51687">
    <property type="entry name" value="SAM_MT_RNA_M5U"/>
    <property type="match status" value="1"/>
</dbReference>
<dbReference type="InterPro" id="IPR029063">
    <property type="entry name" value="SAM-dependent_MTases_sf"/>
</dbReference>
<dbReference type="InterPro" id="IPR002792">
    <property type="entry name" value="TRAM_dom"/>
</dbReference>
<dbReference type="AlphaFoldDB" id="A0A4R1KD12"/>
<dbReference type="PANTHER" id="PTHR11061:SF30">
    <property type="entry name" value="TRNA (URACIL(54)-C(5))-METHYLTRANSFERASE"/>
    <property type="match status" value="1"/>
</dbReference>
<feature type="binding site" evidence="4">
    <location>
        <position position="276"/>
    </location>
    <ligand>
        <name>S-adenosyl-L-methionine</name>
        <dbReference type="ChEBI" id="CHEBI:59789"/>
    </ligand>
</feature>
<dbReference type="PROSITE" id="PS50926">
    <property type="entry name" value="TRAM"/>
    <property type="match status" value="1"/>
</dbReference>
<dbReference type="Proteomes" id="UP000294614">
    <property type="component" value="Unassembled WGS sequence"/>
</dbReference>
<evidence type="ECO:0000256" key="3">
    <source>
        <dbReference type="ARBA" id="ARBA00022691"/>
    </source>
</evidence>
<dbReference type="EMBL" id="SMGG01000003">
    <property type="protein sequence ID" value="TCK62528.1"/>
    <property type="molecule type" value="Genomic_DNA"/>
</dbReference>
<evidence type="ECO:0000256" key="4">
    <source>
        <dbReference type="PROSITE-ProRule" id="PRU01024"/>
    </source>
</evidence>
<name>A0A4R1KD12_9BACT</name>